<comment type="caution">
    <text evidence="3">The sequence shown here is derived from an EMBL/GenBank/DDBJ whole genome shotgun (WGS) entry which is preliminary data.</text>
</comment>
<keyword evidence="2" id="KW-1133">Transmembrane helix</keyword>
<gene>
    <name evidence="3" type="ORF">A7979_09225</name>
</gene>
<name>A0A1Y1RTK9_9MICC</name>
<organism evidence="3 4">
    <name type="scientific">Rothia nasimurium</name>
    <dbReference type="NCBI Taxonomy" id="85336"/>
    <lineage>
        <taxon>Bacteria</taxon>
        <taxon>Bacillati</taxon>
        <taxon>Actinomycetota</taxon>
        <taxon>Actinomycetes</taxon>
        <taxon>Micrococcales</taxon>
        <taxon>Micrococcaceae</taxon>
        <taxon>Rothia</taxon>
    </lineage>
</organism>
<dbReference type="Proteomes" id="UP000192359">
    <property type="component" value="Unassembled WGS sequence"/>
</dbReference>
<protein>
    <submittedName>
        <fullName evidence="3">Uncharacterized protein</fullName>
    </submittedName>
</protein>
<keyword evidence="2" id="KW-0472">Membrane</keyword>
<evidence type="ECO:0000313" key="4">
    <source>
        <dbReference type="Proteomes" id="UP000192359"/>
    </source>
</evidence>
<feature type="compositionally biased region" description="Basic and acidic residues" evidence="1">
    <location>
        <begin position="50"/>
        <end position="59"/>
    </location>
</feature>
<feature type="transmembrane region" description="Helical" evidence="2">
    <location>
        <begin position="7"/>
        <end position="24"/>
    </location>
</feature>
<feature type="region of interest" description="Disordered" evidence="1">
    <location>
        <begin position="36"/>
        <end position="59"/>
    </location>
</feature>
<evidence type="ECO:0000256" key="2">
    <source>
        <dbReference type="SAM" id="Phobius"/>
    </source>
</evidence>
<sequence>MKNKFKIITVLAFGIIALLISLLMNNIRLINNEENSTPRAEQSELTKNQGAEKEAGETSKKDLTIENYPNLTDTLPCKDKDIFYGNPTYWDEAIGINCYLNDRESILIRIFSQESTLKVISDWDEVITPGNQLVYSESWFATGPRDEIQKIFDGYSYIDIVHETPQTEEMSEYEFSTSMCSSIVYNIIQESIIEGYSAEKYSDYYKYYPREAVEETYQKISRDNFSVNLSENYEYDILEKISHYDKQIKDSCKENPW</sequence>
<proteinExistence type="predicted"/>
<accession>A0A1Y1RTK9</accession>
<reference evidence="3 4" key="1">
    <citation type="submission" date="2016-05" db="EMBL/GenBank/DDBJ databases">
        <title>Draft genome sequence of a porcine commensal Rothia nasimurium.</title>
        <authorList>
            <person name="Gaiser R.A."/>
            <person name="Van Baarlen P."/>
            <person name="Wells J.M."/>
        </authorList>
    </citation>
    <scope>NUCLEOTIDE SEQUENCE [LARGE SCALE GENOMIC DNA]</scope>
    <source>
        <strain evidence="3 4">PT-32</strain>
    </source>
</reference>
<feature type="compositionally biased region" description="Polar residues" evidence="1">
    <location>
        <begin position="36"/>
        <end position="49"/>
    </location>
</feature>
<dbReference type="OrthoDB" id="5020598at2"/>
<evidence type="ECO:0000313" key="3">
    <source>
        <dbReference type="EMBL" id="ORC25004.1"/>
    </source>
</evidence>
<dbReference type="AlphaFoldDB" id="A0A1Y1RTK9"/>
<keyword evidence="2" id="KW-0812">Transmembrane</keyword>
<dbReference type="EMBL" id="LXWF01000002">
    <property type="protein sequence ID" value="ORC25004.1"/>
    <property type="molecule type" value="Genomic_DNA"/>
</dbReference>
<keyword evidence="4" id="KW-1185">Reference proteome</keyword>
<dbReference type="RefSeq" id="WP_083090645.1">
    <property type="nucleotide sequence ID" value="NZ_LXWF01000002.1"/>
</dbReference>
<evidence type="ECO:0000256" key="1">
    <source>
        <dbReference type="SAM" id="MobiDB-lite"/>
    </source>
</evidence>